<dbReference type="InterPro" id="IPR024079">
    <property type="entry name" value="MetalloPept_cat_dom_sf"/>
</dbReference>
<accession>A0A6S6ULR3</accession>
<gene>
    <name evidence="2" type="ORF">HELGO_WM22856</name>
</gene>
<dbReference type="Gene3D" id="3.40.390.10">
    <property type="entry name" value="Collagenase (Catalytic Domain)"/>
    <property type="match status" value="1"/>
</dbReference>
<evidence type="ECO:0000313" key="2">
    <source>
        <dbReference type="EMBL" id="CAA6828783.1"/>
    </source>
</evidence>
<dbReference type="AlphaFoldDB" id="A0A6S6ULR3"/>
<dbReference type="EMBL" id="CACVAQ010000438">
    <property type="protein sequence ID" value="CAA6828783.1"/>
    <property type="molecule type" value="Genomic_DNA"/>
</dbReference>
<sequence>MKSPILFGYKSTTKCLGLFLFLCINTVLFAQDQKILKGKQMSGTVISDDQLVFLKSHQEALKEFEVPSSTSMMEVPVKVHIIKNSKAESASIDDVKIAFAKLNKYFIQIYVQFVPLGDYNYISSDKYYEFNKEDESALCANSDLKNVINLYIVGSISDGPLSFCGYTYYPENLDKNTDRVFLSQDCLADGVSLARQMGHYFTLFSTSGLQTSETNEWVNGENCETEGDLICDTPADPGLELSSVDERCGYIGKRQDQSGRKRFYKPDTKNLMSDNPRLYCCDHFTEQQYQKMLYAAINLRTYLNFPKSEYSKRQLKVLAEEKGLNGQVSIYMQGKEMPVTRKGNLYLNDKETYPAGTTYNIALINKQKGYVYVLEGDADRGIYLQYPKKGDKVFFKGTTATEFIVPANLEYLKVDETKGKNGKNHIVILFSKKQLRIEQLIEKMNAIEEAMDAVQRIYMVIGTDLIPSKNLTYNKNGIQVQGVATDQQIMPVIIQYKQP</sequence>
<organism evidence="2">
    <name type="scientific">uncultured Aureispira sp</name>
    <dbReference type="NCBI Taxonomy" id="1331704"/>
    <lineage>
        <taxon>Bacteria</taxon>
        <taxon>Pseudomonadati</taxon>
        <taxon>Bacteroidota</taxon>
        <taxon>Saprospiria</taxon>
        <taxon>Saprospirales</taxon>
        <taxon>Saprospiraceae</taxon>
        <taxon>Aureispira</taxon>
        <taxon>environmental samples</taxon>
    </lineage>
</organism>
<name>A0A6S6ULR3_9BACT</name>
<proteinExistence type="predicted"/>
<evidence type="ECO:0000256" key="1">
    <source>
        <dbReference type="SAM" id="Coils"/>
    </source>
</evidence>
<protein>
    <recommendedName>
        <fullName evidence="3">DUF4384 domain-containing protein</fullName>
    </recommendedName>
</protein>
<keyword evidence="1" id="KW-0175">Coiled coil</keyword>
<dbReference type="GO" id="GO:0008237">
    <property type="term" value="F:metallopeptidase activity"/>
    <property type="evidence" value="ECO:0007669"/>
    <property type="project" value="InterPro"/>
</dbReference>
<evidence type="ECO:0008006" key="3">
    <source>
        <dbReference type="Google" id="ProtNLM"/>
    </source>
</evidence>
<reference evidence="2" key="1">
    <citation type="submission" date="2020-01" db="EMBL/GenBank/DDBJ databases">
        <authorList>
            <person name="Meier V. D."/>
            <person name="Meier V D."/>
        </authorList>
    </citation>
    <scope>NUCLEOTIDE SEQUENCE</scope>
    <source>
        <strain evidence="2">HLG_WM_MAG_10</strain>
    </source>
</reference>
<feature type="coiled-coil region" evidence="1">
    <location>
        <begin position="430"/>
        <end position="457"/>
    </location>
</feature>